<comment type="caution">
    <text evidence="11">The sequence shown here is derived from an EMBL/GenBank/DDBJ whole genome shotgun (WGS) entry which is preliminary data.</text>
</comment>
<evidence type="ECO:0000313" key="11">
    <source>
        <dbReference type="EMBL" id="KAK2576065.1"/>
    </source>
</evidence>
<keyword evidence="4" id="KW-0378">Hydrolase</keyword>
<evidence type="ECO:0000256" key="6">
    <source>
        <dbReference type="ARBA" id="ARBA00057559"/>
    </source>
</evidence>
<dbReference type="GO" id="GO:0071567">
    <property type="term" value="F:deUFMylase activity"/>
    <property type="evidence" value="ECO:0007669"/>
    <property type="project" value="TreeGrafter"/>
</dbReference>
<comment type="similarity">
    <text evidence="1">Belongs to the peptidase C78 family.</text>
</comment>
<evidence type="ECO:0000259" key="10">
    <source>
        <dbReference type="Pfam" id="PF26560"/>
    </source>
</evidence>
<dbReference type="EMBL" id="JAIFRP010004408">
    <property type="protein sequence ID" value="KAK2576065.1"/>
    <property type="molecule type" value="Genomic_DNA"/>
</dbReference>
<reference evidence="11" key="1">
    <citation type="submission" date="2021-08" db="EMBL/GenBank/DDBJ databases">
        <authorList>
            <person name="Misof B."/>
            <person name="Oliver O."/>
            <person name="Podsiadlowski L."/>
            <person name="Donath A."/>
            <person name="Peters R."/>
            <person name="Mayer C."/>
            <person name="Rust J."/>
            <person name="Gunkel S."/>
            <person name="Lesny P."/>
            <person name="Martin S."/>
            <person name="Oeyen J.P."/>
            <person name="Petersen M."/>
            <person name="Panagiotis P."/>
            <person name="Wilbrandt J."/>
            <person name="Tanja T."/>
        </authorList>
    </citation>
    <scope>NUCLEOTIDE SEQUENCE</scope>
    <source>
        <strain evidence="11">GBR_01_08_01A</strain>
        <tissue evidence="11">Thorax + abdomen</tissue>
    </source>
</reference>
<dbReference type="InterPro" id="IPR058757">
    <property type="entry name" value="UFSP2_MPN_N"/>
</dbReference>
<organism evidence="11 12">
    <name type="scientific">Odynerus spinipes</name>
    <dbReference type="NCBI Taxonomy" id="1348599"/>
    <lineage>
        <taxon>Eukaryota</taxon>
        <taxon>Metazoa</taxon>
        <taxon>Ecdysozoa</taxon>
        <taxon>Arthropoda</taxon>
        <taxon>Hexapoda</taxon>
        <taxon>Insecta</taxon>
        <taxon>Pterygota</taxon>
        <taxon>Neoptera</taxon>
        <taxon>Endopterygota</taxon>
        <taxon>Hymenoptera</taxon>
        <taxon>Apocrita</taxon>
        <taxon>Aculeata</taxon>
        <taxon>Vespoidea</taxon>
        <taxon>Vespidae</taxon>
        <taxon>Eumeninae</taxon>
        <taxon>Odynerus</taxon>
    </lineage>
</organism>
<dbReference type="InterPro" id="IPR049387">
    <property type="entry name" value="UFSP2-like_2nd"/>
</dbReference>
<proteinExistence type="inferred from homology"/>
<name>A0AAD9VJJ2_9HYME</name>
<evidence type="ECO:0000256" key="3">
    <source>
        <dbReference type="ARBA" id="ARBA00022786"/>
    </source>
</evidence>
<feature type="domain" description="UFSP1/2/DUB catalytic" evidence="8">
    <location>
        <begin position="369"/>
        <end position="553"/>
    </location>
</feature>
<dbReference type="InterPro" id="IPR012462">
    <property type="entry name" value="UFSP1/2_DUB_cat"/>
</dbReference>
<evidence type="ECO:0000256" key="2">
    <source>
        <dbReference type="ARBA" id="ARBA00022670"/>
    </source>
</evidence>
<evidence type="ECO:0000259" key="9">
    <source>
        <dbReference type="Pfam" id="PF20908"/>
    </source>
</evidence>
<evidence type="ECO:0000313" key="12">
    <source>
        <dbReference type="Proteomes" id="UP001258017"/>
    </source>
</evidence>
<keyword evidence="3" id="KW-0833">Ubl conjugation pathway</keyword>
<dbReference type="FunFam" id="3.90.70.130:FF:000001">
    <property type="entry name" value="Probable Ufm1-specific protease 2"/>
    <property type="match status" value="1"/>
</dbReference>
<dbReference type="PANTHER" id="PTHR48153:SF2">
    <property type="entry name" value="UFM1-SPECIFIC PROTEASE 2"/>
    <property type="match status" value="1"/>
</dbReference>
<dbReference type="Pfam" id="PF07910">
    <property type="entry name" value="Peptidase_C78"/>
    <property type="match status" value="1"/>
</dbReference>
<keyword evidence="5" id="KW-0788">Thiol protease</keyword>
<keyword evidence="2" id="KW-0645">Protease</keyword>
<dbReference type="Pfam" id="PF20908">
    <property type="entry name" value="UfSP2_N"/>
    <property type="match status" value="1"/>
</dbReference>
<dbReference type="AlphaFoldDB" id="A0AAD9VJJ2"/>
<gene>
    <name evidence="11" type="ORF">KPH14_007403</name>
</gene>
<dbReference type="GO" id="GO:0006508">
    <property type="term" value="P:proteolysis"/>
    <property type="evidence" value="ECO:0007669"/>
    <property type="project" value="UniProtKB-KW"/>
</dbReference>
<protein>
    <recommendedName>
        <fullName evidence="7">Probable Ufm1-specific protease 2</fullName>
    </recommendedName>
</protein>
<dbReference type="Proteomes" id="UP001258017">
    <property type="component" value="Unassembled WGS sequence"/>
</dbReference>
<feature type="domain" description="UFSP2 N-terminal MPN-like" evidence="10">
    <location>
        <begin position="1"/>
        <end position="120"/>
    </location>
</feature>
<feature type="domain" description="UFSP2 second" evidence="9">
    <location>
        <begin position="217"/>
        <end position="348"/>
    </location>
</feature>
<keyword evidence="12" id="KW-1185">Reference proteome</keyword>
<comment type="function">
    <text evidence="6">Thiol protease which recognizes and hydrolyzes the peptide bond at the C-terminal Gly of UFM1, a ubiquitin-like modifier protein bound to a number of target proteins. Does not hydrolyze SUMO1 or ISG15 ubiquitin-like proteins.</text>
</comment>
<dbReference type="GO" id="GO:0005783">
    <property type="term" value="C:endoplasmic reticulum"/>
    <property type="evidence" value="ECO:0007669"/>
    <property type="project" value="TreeGrafter"/>
</dbReference>
<evidence type="ECO:0000256" key="5">
    <source>
        <dbReference type="ARBA" id="ARBA00022807"/>
    </source>
</evidence>
<evidence type="ECO:0000256" key="1">
    <source>
        <dbReference type="ARBA" id="ARBA00008552"/>
    </source>
</evidence>
<dbReference type="Pfam" id="PF26560">
    <property type="entry name" value="UFSP2_MPN_insect"/>
    <property type="match status" value="1"/>
</dbReference>
<evidence type="ECO:0000259" key="8">
    <source>
        <dbReference type="Pfam" id="PF07910"/>
    </source>
</evidence>
<dbReference type="Gene3D" id="3.90.70.130">
    <property type="match status" value="1"/>
</dbReference>
<evidence type="ECO:0000256" key="4">
    <source>
        <dbReference type="ARBA" id="ARBA00022801"/>
    </source>
</evidence>
<dbReference type="GO" id="GO:0005634">
    <property type="term" value="C:nucleus"/>
    <property type="evidence" value="ECO:0007669"/>
    <property type="project" value="TreeGrafter"/>
</dbReference>
<evidence type="ECO:0000256" key="7">
    <source>
        <dbReference type="ARBA" id="ARBA00073264"/>
    </source>
</evidence>
<reference evidence="11" key="2">
    <citation type="journal article" date="2023" name="Commun. Biol.">
        <title>Intrasexual cuticular hydrocarbon dimorphism in a wasp sheds light on hydrocarbon biosynthesis genes in Hymenoptera.</title>
        <authorList>
            <person name="Moris V.C."/>
            <person name="Podsiadlowski L."/>
            <person name="Martin S."/>
            <person name="Oeyen J.P."/>
            <person name="Donath A."/>
            <person name="Petersen M."/>
            <person name="Wilbrandt J."/>
            <person name="Misof B."/>
            <person name="Liedtke D."/>
            <person name="Thamm M."/>
            <person name="Scheiner R."/>
            <person name="Schmitt T."/>
            <person name="Niehuis O."/>
        </authorList>
    </citation>
    <scope>NUCLEOTIDE SEQUENCE</scope>
    <source>
        <strain evidence="11">GBR_01_08_01A</strain>
    </source>
</reference>
<dbReference type="PANTHER" id="PTHR48153">
    <property type="entry name" value="UFM1-SPECIFIC PROTEASE 2"/>
    <property type="match status" value="1"/>
</dbReference>
<sequence length="561" mass="63805">MQPKVQVLSNVIERLKNVTTAATGHLYGIKHDDVLTIITFNINIDGNIFNALTFENFLPTNVDPHGILCIENRDENSSETFKDCEVLLKYSVDDKNTEWYSCTNSKIKRLTDVKIINENEFKERFVYIRIQLGIPLSGENDKILDRLKRTKEHISSGKVAFCFSSKNIYLFNNNNDDLENAQVKELLHTSNTSGGSIHFVNAVYANALLQISGKESTTVSKHAPILHQVKYTFDSIEYTFNIDRLIIVDRDVTALQLYKALVKSVYEYINIVIMFWILNPDICADCTIPFEWFYFKPRGLGHLLTVPHISGWDDDKMTPCLKQLHKTLALDLTRPYFRCTNSVQFSNDIQDNDVLINPHEFVPCITGGRSSIVYGLYAYHHYMQNGFDDNGWGCAYRSLQTIISWYRLQGYTSIPIPSHKEIQKCLVDIGDKTSNFIGSKQWIGSTEVGFTLETLLGINVKILCAASGEEVSTFVSDLAHHFNTQGTPVMIGGGVLAHTILGVNYDESSGEVKFLILDPHYTGSEKINVIVNKGWCGWKTQDFWKKNSFYNMCLPQRPIYI</sequence>
<accession>A0AAD9VJJ2</accession>